<feature type="compositionally biased region" description="Basic residues" evidence="1">
    <location>
        <begin position="55"/>
        <end position="82"/>
    </location>
</feature>
<gene>
    <name evidence="2" type="ORF">RFI_17691</name>
</gene>
<evidence type="ECO:0008006" key="4">
    <source>
        <dbReference type="Google" id="ProtNLM"/>
    </source>
</evidence>
<dbReference type="EMBL" id="ASPP01013561">
    <property type="protein sequence ID" value="ETO19539.1"/>
    <property type="molecule type" value="Genomic_DNA"/>
</dbReference>
<comment type="caution">
    <text evidence="2">The sequence shown here is derived from an EMBL/GenBank/DDBJ whole genome shotgun (WGS) entry which is preliminary data.</text>
</comment>
<dbReference type="SUPFAM" id="SSF57850">
    <property type="entry name" value="RING/U-box"/>
    <property type="match status" value="1"/>
</dbReference>
<evidence type="ECO:0000313" key="2">
    <source>
        <dbReference type="EMBL" id="ETO19539.1"/>
    </source>
</evidence>
<feature type="region of interest" description="Disordered" evidence="1">
    <location>
        <begin position="41"/>
        <end position="143"/>
    </location>
</feature>
<organism evidence="2 3">
    <name type="scientific">Reticulomyxa filosa</name>
    <dbReference type="NCBI Taxonomy" id="46433"/>
    <lineage>
        <taxon>Eukaryota</taxon>
        <taxon>Sar</taxon>
        <taxon>Rhizaria</taxon>
        <taxon>Retaria</taxon>
        <taxon>Foraminifera</taxon>
        <taxon>Monothalamids</taxon>
        <taxon>Reticulomyxidae</taxon>
        <taxon>Reticulomyxa</taxon>
    </lineage>
</organism>
<dbReference type="Proteomes" id="UP000023152">
    <property type="component" value="Unassembled WGS sequence"/>
</dbReference>
<feature type="compositionally biased region" description="Polar residues" evidence="1">
    <location>
        <begin position="198"/>
        <end position="216"/>
    </location>
</feature>
<feature type="compositionally biased region" description="Basic residues" evidence="1">
    <location>
        <begin position="242"/>
        <end position="251"/>
    </location>
</feature>
<feature type="non-terminal residue" evidence="2">
    <location>
        <position position="1"/>
    </location>
</feature>
<reference evidence="2 3" key="1">
    <citation type="journal article" date="2013" name="Curr. Biol.">
        <title>The Genome of the Foraminiferan Reticulomyxa filosa.</title>
        <authorList>
            <person name="Glockner G."/>
            <person name="Hulsmann N."/>
            <person name="Schleicher M."/>
            <person name="Noegel A.A."/>
            <person name="Eichinger L."/>
            <person name="Gallinger C."/>
            <person name="Pawlowski J."/>
            <person name="Sierra R."/>
            <person name="Euteneuer U."/>
            <person name="Pillet L."/>
            <person name="Moustafa A."/>
            <person name="Platzer M."/>
            <person name="Groth M."/>
            <person name="Szafranski K."/>
            <person name="Schliwa M."/>
        </authorList>
    </citation>
    <scope>NUCLEOTIDE SEQUENCE [LARGE SCALE GENOMIC DNA]</scope>
</reference>
<dbReference type="AlphaFoldDB" id="X6N1D7"/>
<dbReference type="OrthoDB" id="1678912at2759"/>
<sequence>DPSGVWTNLPACHPLAPDSIKKQKVNGVCITILDVGTVGIALPTSSTRDGGGKSRSSKAKRKNSGKGSKKQAAKKPKQQRKKKSEEQNNDEEKNGDIIERDSEDAVPEAKVDTAVMNTSNSNSNGNGDGNGDGGSSSSSNLVIVVNEQSKEVEPTKAKAIEDTNVTNVTNATNVTDVANVANVANVTSEEKQECVPIENTTAATKTNDVASTNSNAAPKRGVKRSRKPSNAPIEEEATSPPSKRRRTTRNSKKAEKEDPLFKPSSQIKLNSSEDNNPLPDFIDIMTGEIARQPTLSPYGHVLGYETWCKILRNPAAKDTCPFTKQKLSRRSLIKLNKENIDLYRNSIRNFNDTEKIKRGKRKRKKKKKMNNTNKCGCFFFVCVCDHDFLFLQQITFSLYSFSHKKRYRVNFF</sequence>
<name>X6N1D7_RETFI</name>
<dbReference type="InterPro" id="IPR013083">
    <property type="entry name" value="Znf_RING/FYVE/PHD"/>
</dbReference>
<evidence type="ECO:0000256" key="1">
    <source>
        <dbReference type="SAM" id="MobiDB-lite"/>
    </source>
</evidence>
<protein>
    <recommendedName>
        <fullName evidence="4">U-box domain-containing protein</fullName>
    </recommendedName>
</protein>
<evidence type="ECO:0000313" key="3">
    <source>
        <dbReference type="Proteomes" id="UP000023152"/>
    </source>
</evidence>
<keyword evidence="3" id="KW-1185">Reference proteome</keyword>
<feature type="compositionally biased region" description="Basic and acidic residues" evidence="1">
    <location>
        <begin position="83"/>
        <end position="100"/>
    </location>
</feature>
<feature type="compositionally biased region" description="Polar residues" evidence="1">
    <location>
        <begin position="263"/>
        <end position="275"/>
    </location>
</feature>
<proteinExistence type="predicted"/>
<feature type="region of interest" description="Disordered" evidence="1">
    <location>
        <begin position="189"/>
        <end position="276"/>
    </location>
</feature>
<accession>X6N1D7</accession>
<dbReference type="Gene3D" id="3.30.40.10">
    <property type="entry name" value="Zinc/RING finger domain, C3HC4 (zinc finger)"/>
    <property type="match status" value="1"/>
</dbReference>